<reference evidence="2" key="1">
    <citation type="submission" date="2017-04" db="EMBL/GenBank/DDBJ databases">
        <authorList>
            <person name="Varghese N."/>
            <person name="Submissions S."/>
        </authorList>
    </citation>
    <scope>NUCLEOTIDE SEQUENCE [LARGE SCALE GENOMIC DNA]</scope>
    <source>
        <strain evidence="2">VDS</strain>
    </source>
</reference>
<sequence>MNHALAQAVRLAPVVEKVHGAHHPELTRVRELTQALADTTDDARIDGYYAELRAVTDNYTVPEDACEGFTSHYRALQESEQFWQNR</sequence>
<keyword evidence="2" id="KW-1185">Reference proteome</keyword>
<accession>A0A1X7K312</accession>
<dbReference type="RefSeq" id="WP_085550266.1">
    <property type="nucleotide sequence ID" value="NZ_FXAR01000008.1"/>
</dbReference>
<evidence type="ECO:0000313" key="1">
    <source>
        <dbReference type="EMBL" id="SMG35114.1"/>
    </source>
</evidence>
<evidence type="ECO:0000313" key="2">
    <source>
        <dbReference type="Proteomes" id="UP000193309"/>
    </source>
</evidence>
<dbReference type="AlphaFoldDB" id="A0A1X7K312"/>
<dbReference type="OrthoDB" id="9797132at2"/>
<gene>
    <name evidence="1" type="ORF">SAMN06295981_2174</name>
</gene>
<dbReference type="STRING" id="1610489.SAMN06295981_2174"/>
<name>A0A1X7K312_9CORY</name>
<dbReference type="EMBL" id="FXAR01000008">
    <property type="protein sequence ID" value="SMG35114.1"/>
    <property type="molecule type" value="Genomic_DNA"/>
</dbReference>
<organism evidence="1 2">
    <name type="scientific">Corynebacterium pollutisoli</name>
    <dbReference type="NCBI Taxonomy" id="1610489"/>
    <lineage>
        <taxon>Bacteria</taxon>
        <taxon>Bacillati</taxon>
        <taxon>Actinomycetota</taxon>
        <taxon>Actinomycetes</taxon>
        <taxon>Mycobacteriales</taxon>
        <taxon>Corynebacteriaceae</taxon>
        <taxon>Corynebacterium</taxon>
    </lineage>
</organism>
<dbReference type="Proteomes" id="UP000193309">
    <property type="component" value="Unassembled WGS sequence"/>
</dbReference>
<protein>
    <submittedName>
        <fullName evidence="1">Regulator of cell morphogenesis and NO signaling</fullName>
    </submittedName>
</protein>
<proteinExistence type="predicted"/>